<keyword evidence="3" id="KW-1185">Reference proteome</keyword>
<evidence type="ECO:0000313" key="2">
    <source>
        <dbReference type="EMBL" id="PQV64854.1"/>
    </source>
</evidence>
<reference evidence="2 3" key="1">
    <citation type="journal article" date="2018" name="Syst. Appl. Microbiol.">
        <title>Abditibacterium utsteinense sp. nov., the first cultivated member of candidate phylum FBP, isolated from ice-free Antarctic soil samples.</title>
        <authorList>
            <person name="Tahon G."/>
            <person name="Tytgat B."/>
            <person name="Lebbe L."/>
            <person name="Carlier A."/>
            <person name="Willems A."/>
        </authorList>
    </citation>
    <scope>NUCLEOTIDE SEQUENCE [LARGE SCALE GENOMIC DNA]</scope>
    <source>
        <strain evidence="2 3">LMG 29911</strain>
    </source>
</reference>
<sequence length="60" mass="7181">MKNPIVFAVMFAILGAFLYIASSYMDFYAPNWLRYVTQIATVFIFAYFVFYYIKNKKIKK</sequence>
<evidence type="ECO:0000313" key="3">
    <source>
        <dbReference type="Proteomes" id="UP000237684"/>
    </source>
</evidence>
<keyword evidence="1" id="KW-1133">Transmembrane helix</keyword>
<evidence type="ECO:0000256" key="1">
    <source>
        <dbReference type="SAM" id="Phobius"/>
    </source>
</evidence>
<dbReference type="AlphaFoldDB" id="A0A2S8SVP9"/>
<feature type="transmembrane region" description="Helical" evidence="1">
    <location>
        <begin position="7"/>
        <end position="29"/>
    </location>
</feature>
<keyword evidence="1" id="KW-0812">Transmembrane</keyword>
<protein>
    <submittedName>
        <fullName evidence="2">Uncharacterized protein</fullName>
    </submittedName>
</protein>
<name>A0A2S8SVP9_9BACT</name>
<dbReference type="InParanoid" id="A0A2S8SVP9"/>
<comment type="caution">
    <text evidence="2">The sequence shown here is derived from an EMBL/GenBank/DDBJ whole genome shotgun (WGS) entry which is preliminary data.</text>
</comment>
<accession>A0A2S8SVP9</accession>
<keyword evidence="1" id="KW-0472">Membrane</keyword>
<proteinExistence type="predicted"/>
<dbReference type="EMBL" id="NIGF01000003">
    <property type="protein sequence ID" value="PQV64854.1"/>
    <property type="molecule type" value="Genomic_DNA"/>
</dbReference>
<dbReference type="Proteomes" id="UP000237684">
    <property type="component" value="Unassembled WGS sequence"/>
</dbReference>
<organism evidence="2 3">
    <name type="scientific">Abditibacterium utsteinense</name>
    <dbReference type="NCBI Taxonomy" id="1960156"/>
    <lineage>
        <taxon>Bacteria</taxon>
        <taxon>Pseudomonadati</taxon>
        <taxon>Abditibacteriota</taxon>
        <taxon>Abditibacteriia</taxon>
        <taxon>Abditibacteriales</taxon>
        <taxon>Abditibacteriaceae</taxon>
        <taxon>Abditibacterium</taxon>
    </lineage>
</organism>
<feature type="transmembrane region" description="Helical" evidence="1">
    <location>
        <begin position="35"/>
        <end position="53"/>
    </location>
</feature>
<gene>
    <name evidence="2" type="ORF">B1R32_103121</name>
</gene>